<dbReference type="Proteomes" id="UP000008068">
    <property type="component" value="Unassembled WGS sequence"/>
</dbReference>
<sequence>MFFPGKTLPEEYIPAPEVPLVQETKPAENTKNKLKTLSDLYSILGPHSPYYVLSLTLNALMFAVFNHLNEMDNYLIYSKDDQVYTDDRGRIVETEHPTVIDQNGRYTTSNGGMDLTTLKILNNISSVIGSVLAVMVARWTFHKSIIIFTVLIVASYLLSQAFLFNFFDRIAFVIGCVLSKCLTILTMQAVFESGQGKYRVWAVGFSYYLTNTFVFVTILLFKKDNHNAETYFMFIITGLVGLYTLVCPCQLLHSLVRRDVKRVQRILDKFGISEIPDCSRIVDDILYINRVPTKFYDSLGYLYKIRPFMKKLIVLTILIALQSRMNSGEMEWIKTMLPYSPMESLLISRVIACFASIFAVYGVFKFGRRRLLLSLLFLNLFISYTISLIPIDTYYMCYSRDMPNDQYDRFLKFAFFSWTAIRTCSTITLFVLVLEHIPTIHRSFIFPVVMFFDAVFQSMADSSPYFIAELYDTPQFIRPMIRYSIVSFLLAVSFIDNTDVSVFHTNEIPCYNLTNPLKKAVKDYKNSNFEEHFRTLCEVKALEMETFEEQQKKLTRGYYDEQALYRKRKEKKMGMKEKLKDSSIDSSTREELLENYIRKQERNKKCIESTKRKLTSYDQESKTIVYHIQKNRLKI</sequence>
<keyword evidence="1" id="KW-0472">Membrane</keyword>
<organism evidence="3">
    <name type="scientific">Caenorhabditis brenneri</name>
    <name type="common">Nematode worm</name>
    <dbReference type="NCBI Taxonomy" id="135651"/>
    <lineage>
        <taxon>Eukaryota</taxon>
        <taxon>Metazoa</taxon>
        <taxon>Ecdysozoa</taxon>
        <taxon>Nematoda</taxon>
        <taxon>Chromadorea</taxon>
        <taxon>Rhabditida</taxon>
        <taxon>Rhabditina</taxon>
        <taxon>Rhabditomorpha</taxon>
        <taxon>Rhabditoidea</taxon>
        <taxon>Rhabditidae</taxon>
        <taxon>Peloderinae</taxon>
        <taxon>Caenorhabditis</taxon>
    </lineage>
</organism>
<evidence type="ECO:0000313" key="2">
    <source>
        <dbReference type="EMBL" id="EGT34216.1"/>
    </source>
</evidence>
<dbReference type="HOGENOM" id="CLU_430980_0_0_1"/>
<name>G0NMQ8_CAEBE</name>
<feature type="transmembrane region" description="Helical" evidence="1">
    <location>
        <begin position="371"/>
        <end position="391"/>
    </location>
</feature>
<keyword evidence="3" id="KW-1185">Reference proteome</keyword>
<feature type="transmembrane region" description="Helical" evidence="1">
    <location>
        <begin position="198"/>
        <end position="220"/>
    </location>
</feature>
<dbReference type="eggNOG" id="ENOG502TGYE">
    <property type="taxonomic scope" value="Eukaryota"/>
</dbReference>
<feature type="transmembrane region" description="Helical" evidence="1">
    <location>
        <begin position="345"/>
        <end position="364"/>
    </location>
</feature>
<dbReference type="OMA" id="SGEMEWI"/>
<dbReference type="AlphaFoldDB" id="G0NMQ8"/>
<feature type="transmembrane region" description="Helical" evidence="1">
    <location>
        <begin position="144"/>
        <end position="164"/>
    </location>
</feature>
<feature type="transmembrane region" description="Helical" evidence="1">
    <location>
        <begin position="232"/>
        <end position="256"/>
    </location>
</feature>
<evidence type="ECO:0000256" key="1">
    <source>
        <dbReference type="SAM" id="Phobius"/>
    </source>
</evidence>
<feature type="transmembrane region" description="Helical" evidence="1">
    <location>
        <begin position="411"/>
        <end position="432"/>
    </location>
</feature>
<protein>
    <submittedName>
        <fullName evidence="2">Uncharacterized protein</fullName>
    </submittedName>
</protein>
<dbReference type="InParanoid" id="G0NMQ8"/>
<keyword evidence="1" id="KW-0812">Transmembrane</keyword>
<dbReference type="EMBL" id="GL379911">
    <property type="protein sequence ID" value="EGT34216.1"/>
    <property type="molecule type" value="Genomic_DNA"/>
</dbReference>
<proteinExistence type="predicted"/>
<dbReference type="OrthoDB" id="5861906at2759"/>
<evidence type="ECO:0000313" key="3">
    <source>
        <dbReference type="Proteomes" id="UP000008068"/>
    </source>
</evidence>
<feature type="transmembrane region" description="Helical" evidence="1">
    <location>
        <begin position="50"/>
        <end position="68"/>
    </location>
</feature>
<accession>G0NMQ8</accession>
<feature type="transmembrane region" description="Helical" evidence="1">
    <location>
        <begin position="308"/>
        <end position="325"/>
    </location>
</feature>
<keyword evidence="1" id="KW-1133">Transmembrane helix</keyword>
<feature type="transmembrane region" description="Helical" evidence="1">
    <location>
        <begin position="170"/>
        <end position="191"/>
    </location>
</feature>
<reference evidence="3" key="1">
    <citation type="submission" date="2011-07" db="EMBL/GenBank/DDBJ databases">
        <authorList>
            <consortium name="Caenorhabditis brenneri Sequencing and Analysis Consortium"/>
            <person name="Wilson R.K."/>
        </authorList>
    </citation>
    <scope>NUCLEOTIDE SEQUENCE [LARGE SCALE GENOMIC DNA]</scope>
    <source>
        <strain evidence="3">PB2801</strain>
    </source>
</reference>
<gene>
    <name evidence="2" type="ORF">CAEBREN_06750</name>
</gene>